<dbReference type="InterPro" id="IPR036439">
    <property type="entry name" value="Dockerin_dom_sf"/>
</dbReference>
<evidence type="ECO:0000259" key="1">
    <source>
        <dbReference type="PROSITE" id="PS51766"/>
    </source>
</evidence>
<dbReference type="GO" id="GO:0000272">
    <property type="term" value="P:polysaccharide catabolic process"/>
    <property type="evidence" value="ECO:0007669"/>
    <property type="project" value="InterPro"/>
</dbReference>
<dbReference type="AlphaFoldDB" id="A0A2H0XCS0"/>
<organism evidence="2 3">
    <name type="scientific">candidate division WWE3 bacterium CG08_land_8_20_14_0_20_41_15</name>
    <dbReference type="NCBI Taxonomy" id="1975086"/>
    <lineage>
        <taxon>Bacteria</taxon>
        <taxon>Katanobacteria</taxon>
    </lineage>
</organism>
<dbReference type="InterPro" id="IPR016134">
    <property type="entry name" value="Dockerin_dom"/>
</dbReference>
<protein>
    <recommendedName>
        <fullName evidence="1">Dockerin domain-containing protein</fullName>
    </recommendedName>
</protein>
<evidence type="ECO:0000313" key="2">
    <source>
        <dbReference type="EMBL" id="PIS21918.1"/>
    </source>
</evidence>
<gene>
    <name evidence="2" type="ORF">COT51_00180</name>
</gene>
<dbReference type="SUPFAM" id="SSF63446">
    <property type="entry name" value="Type I dockerin domain"/>
    <property type="match status" value="1"/>
</dbReference>
<name>A0A2H0XCS0_UNCKA</name>
<feature type="domain" description="Dockerin" evidence="1">
    <location>
        <begin position="209"/>
        <end position="265"/>
    </location>
</feature>
<dbReference type="CDD" id="cd14254">
    <property type="entry name" value="Dockerin_II"/>
    <property type="match status" value="1"/>
</dbReference>
<dbReference type="PROSITE" id="PS51766">
    <property type="entry name" value="DOCKERIN"/>
    <property type="match status" value="1"/>
</dbReference>
<reference evidence="3" key="1">
    <citation type="submission" date="2017-09" db="EMBL/GenBank/DDBJ databases">
        <title>Depth-based differentiation of microbial function through sediment-hosted aquifers and enrichment of novel symbionts in the deep terrestrial subsurface.</title>
        <authorList>
            <person name="Probst A.J."/>
            <person name="Ladd B."/>
            <person name="Jarett J.K."/>
            <person name="Geller-Mcgrath D.E."/>
            <person name="Sieber C.M.K."/>
            <person name="Emerson J.B."/>
            <person name="Anantharaman K."/>
            <person name="Thomas B.C."/>
            <person name="Malmstrom R."/>
            <person name="Stieglmeier M."/>
            <person name="Klingl A."/>
            <person name="Woyke T."/>
            <person name="Ryan C.M."/>
            <person name="Banfield J.F."/>
        </authorList>
    </citation>
    <scope>NUCLEOTIDE SEQUENCE [LARGE SCALE GENOMIC DNA]</scope>
</reference>
<dbReference type="Gene3D" id="1.10.1330.10">
    <property type="entry name" value="Dockerin domain"/>
    <property type="match status" value="1"/>
</dbReference>
<dbReference type="Proteomes" id="UP000231098">
    <property type="component" value="Unassembled WGS sequence"/>
</dbReference>
<sequence length="265" mass="28756">MEQSNSKLKKAIKILSAIFLLVFLPMLVYASLQMIRSRQKASVEGGEFNVELSPASGTYRIDQSFPVAVKFDLGANPIYIAALAVRLIYNYSEDTPIFTVIDSDELANGTQVELGPEFKKEDWNCPVNKVTFGGGKALVDISCANTTITGYKTTEKVTLATVTFKATDTPANNPVELTFDAAESIITRKSDGQDFLAIPSSKGSYKIESSELLGDINGDSLVDDYDLSVLLGKWGATTDIISVDFNKDGLVDDADLSILLSHWTG</sequence>
<proteinExistence type="predicted"/>
<dbReference type="EMBL" id="PEYV01000003">
    <property type="protein sequence ID" value="PIS21918.1"/>
    <property type="molecule type" value="Genomic_DNA"/>
</dbReference>
<comment type="caution">
    <text evidence="2">The sequence shown here is derived from an EMBL/GenBank/DDBJ whole genome shotgun (WGS) entry which is preliminary data.</text>
</comment>
<accession>A0A2H0XCS0</accession>
<evidence type="ECO:0000313" key="3">
    <source>
        <dbReference type="Proteomes" id="UP000231098"/>
    </source>
</evidence>